<keyword evidence="1" id="KW-1185">Reference proteome</keyword>
<dbReference type="AlphaFoldDB" id="A0A914C7W6"/>
<dbReference type="Proteomes" id="UP000887540">
    <property type="component" value="Unplaced"/>
</dbReference>
<evidence type="ECO:0000313" key="1">
    <source>
        <dbReference type="Proteomes" id="UP000887540"/>
    </source>
</evidence>
<proteinExistence type="predicted"/>
<accession>A0A914C7W6</accession>
<name>A0A914C7W6_9BILA</name>
<protein>
    <submittedName>
        <fullName evidence="2">Uncharacterized protein</fullName>
    </submittedName>
</protein>
<organism evidence="1 2">
    <name type="scientific">Acrobeloides nanus</name>
    <dbReference type="NCBI Taxonomy" id="290746"/>
    <lineage>
        <taxon>Eukaryota</taxon>
        <taxon>Metazoa</taxon>
        <taxon>Ecdysozoa</taxon>
        <taxon>Nematoda</taxon>
        <taxon>Chromadorea</taxon>
        <taxon>Rhabditida</taxon>
        <taxon>Tylenchina</taxon>
        <taxon>Cephalobomorpha</taxon>
        <taxon>Cephaloboidea</taxon>
        <taxon>Cephalobidae</taxon>
        <taxon>Acrobeloides</taxon>
    </lineage>
</organism>
<reference evidence="2" key="1">
    <citation type="submission" date="2022-11" db="UniProtKB">
        <authorList>
            <consortium name="WormBaseParasite"/>
        </authorList>
    </citation>
    <scope>IDENTIFICATION</scope>
</reference>
<evidence type="ECO:0000313" key="2">
    <source>
        <dbReference type="WBParaSite" id="ACRNAN_Path_426.g1612.t1"/>
    </source>
</evidence>
<dbReference type="WBParaSite" id="ACRNAN_Path_426.g1612.t1">
    <property type="protein sequence ID" value="ACRNAN_Path_426.g1612.t1"/>
    <property type="gene ID" value="ACRNAN_Path_426.g1612"/>
</dbReference>
<sequence>MASNCKEELKRINNEDIRKELKRDISLLQLSINHAQFIK</sequence>